<feature type="non-terminal residue" evidence="1">
    <location>
        <position position="1"/>
    </location>
</feature>
<dbReference type="EMBL" id="JACDQQ010002793">
    <property type="protein sequence ID" value="MBA0089013.1"/>
    <property type="molecule type" value="Genomic_DNA"/>
</dbReference>
<organism evidence="1 2">
    <name type="scientific">Candidatus Acidiferrum panamense</name>
    <dbReference type="NCBI Taxonomy" id="2741543"/>
    <lineage>
        <taxon>Bacteria</taxon>
        <taxon>Pseudomonadati</taxon>
        <taxon>Acidobacteriota</taxon>
        <taxon>Terriglobia</taxon>
        <taxon>Candidatus Acidiferrales</taxon>
        <taxon>Candidatus Acidiferrum</taxon>
    </lineage>
</organism>
<comment type="caution">
    <text evidence="1">The sequence shown here is derived from an EMBL/GenBank/DDBJ whole genome shotgun (WGS) entry which is preliminary data.</text>
</comment>
<evidence type="ECO:0000313" key="1">
    <source>
        <dbReference type="EMBL" id="MBA0089013.1"/>
    </source>
</evidence>
<accession>A0A7V8NWZ5</accession>
<dbReference type="Gene3D" id="3.40.50.1820">
    <property type="entry name" value="alpha/beta hydrolase"/>
    <property type="match status" value="1"/>
</dbReference>
<name>A0A7V8NWZ5_9BACT</name>
<gene>
    <name evidence="1" type="ORF">HRJ53_28825</name>
</gene>
<dbReference type="InterPro" id="IPR000801">
    <property type="entry name" value="Esterase-like"/>
</dbReference>
<evidence type="ECO:0000313" key="2">
    <source>
        <dbReference type="Proteomes" id="UP000567293"/>
    </source>
</evidence>
<dbReference type="PANTHER" id="PTHR48098">
    <property type="entry name" value="ENTEROCHELIN ESTERASE-RELATED"/>
    <property type="match status" value="1"/>
</dbReference>
<sequence length="165" mass="18834">YTPTHVRKLGGGRADRYAKFLIEEVKPFVEREYRVLPGSLHAGIGGSSLGGLVSLYLGLKHSAIFGKIAALSPSVWWNQLFIHRFVKALRVERRPRIWLDIGTREGARMVEDVERFRDLLLQGGWRLEQGLHYERVEGAEHNEIAWAQRVRPFLEFLYPASPGAV</sequence>
<proteinExistence type="predicted"/>
<dbReference type="Proteomes" id="UP000567293">
    <property type="component" value="Unassembled WGS sequence"/>
</dbReference>
<protein>
    <submittedName>
        <fullName evidence="1">Esterase</fullName>
    </submittedName>
</protein>
<dbReference type="InterPro" id="IPR029058">
    <property type="entry name" value="AB_hydrolase_fold"/>
</dbReference>
<dbReference type="Pfam" id="PF00756">
    <property type="entry name" value="Esterase"/>
    <property type="match status" value="1"/>
</dbReference>
<dbReference type="SUPFAM" id="SSF53474">
    <property type="entry name" value="alpha/beta-Hydrolases"/>
    <property type="match status" value="1"/>
</dbReference>
<reference evidence="1" key="1">
    <citation type="submission" date="2020-06" db="EMBL/GenBank/DDBJ databases">
        <title>Legume-microbial interactions unlock mineral nutrients during tropical forest succession.</title>
        <authorList>
            <person name="Epihov D.Z."/>
        </authorList>
    </citation>
    <scope>NUCLEOTIDE SEQUENCE [LARGE SCALE GENOMIC DNA]</scope>
    <source>
        <strain evidence="1">Pan2503</strain>
    </source>
</reference>
<dbReference type="InterPro" id="IPR050583">
    <property type="entry name" value="Mycobacterial_A85_antigen"/>
</dbReference>
<dbReference type="AlphaFoldDB" id="A0A7V8NWZ5"/>
<dbReference type="PANTHER" id="PTHR48098:SF6">
    <property type="entry name" value="FERRI-BACILLIBACTIN ESTERASE BESA"/>
    <property type="match status" value="1"/>
</dbReference>
<keyword evidence="2" id="KW-1185">Reference proteome</keyword>